<evidence type="ECO:0000313" key="10">
    <source>
        <dbReference type="Proteomes" id="UP000320078"/>
    </source>
</evidence>
<protein>
    <recommendedName>
        <fullName evidence="7">Acyl carrier protein</fullName>
        <shortName evidence="7">ACP</shortName>
    </recommendedName>
</protein>
<dbReference type="Pfam" id="PF00550">
    <property type="entry name" value="PP-binding"/>
    <property type="match status" value="1"/>
</dbReference>
<evidence type="ECO:0000259" key="8">
    <source>
        <dbReference type="PROSITE" id="PS50075"/>
    </source>
</evidence>
<evidence type="ECO:0000256" key="1">
    <source>
        <dbReference type="ARBA" id="ARBA00022450"/>
    </source>
</evidence>
<organism evidence="9 10">
    <name type="scientific">Candidatus Phytoplasma pini</name>
    <dbReference type="NCBI Taxonomy" id="267362"/>
    <lineage>
        <taxon>Bacteria</taxon>
        <taxon>Bacillati</taxon>
        <taxon>Mycoplasmatota</taxon>
        <taxon>Mollicutes</taxon>
        <taxon>Acholeplasmatales</taxon>
        <taxon>Acholeplasmataceae</taxon>
        <taxon>Candidatus Phytoplasma</taxon>
    </lineage>
</organism>
<dbReference type="GO" id="GO:0000036">
    <property type="term" value="F:acyl carrier activity"/>
    <property type="evidence" value="ECO:0007669"/>
    <property type="project" value="UniProtKB-UniRule"/>
</dbReference>
<dbReference type="GO" id="GO:0009245">
    <property type="term" value="P:lipid A biosynthetic process"/>
    <property type="evidence" value="ECO:0007669"/>
    <property type="project" value="TreeGrafter"/>
</dbReference>
<reference evidence="9 10" key="1">
    <citation type="submission" date="2019-06" db="EMBL/GenBank/DDBJ databases">
        <title>Draft Genome Sequence of Candidatus Phytoplasma pini-Related Strain MDPP: A Resource for Comparative Genomics of Gymnosperm-infecting Phytoplasmas.</title>
        <authorList>
            <person name="Cai W."/>
            <person name="Costanzo S."/>
            <person name="Shao J."/>
            <person name="Zhao Y."/>
            <person name="Davis R."/>
        </authorList>
    </citation>
    <scope>NUCLEOTIDE SEQUENCE [LARGE SCALE GENOMIC DNA]</scope>
    <source>
        <strain evidence="9 10">MDPP</strain>
    </source>
</reference>
<dbReference type="InterPro" id="IPR003231">
    <property type="entry name" value="ACP"/>
</dbReference>
<evidence type="ECO:0000256" key="4">
    <source>
        <dbReference type="ARBA" id="ARBA00022832"/>
    </source>
</evidence>
<evidence type="ECO:0000256" key="7">
    <source>
        <dbReference type="HAMAP-Rule" id="MF_01217"/>
    </source>
</evidence>
<comment type="subcellular location">
    <subcellularLocation>
        <location evidence="7">Cytoplasm</location>
    </subcellularLocation>
</comment>
<keyword evidence="2 7" id="KW-0444">Lipid biosynthesis</keyword>
<comment type="PTM">
    <text evidence="7">4'-phosphopantetheine is transferred from CoA to a specific serine of apo-ACP by AcpS. This modification is essential for activity because fatty acids are bound in thioester linkage to the sulfhydryl of the prosthetic group.</text>
</comment>
<evidence type="ECO:0000256" key="3">
    <source>
        <dbReference type="ARBA" id="ARBA00022553"/>
    </source>
</evidence>
<feature type="modified residue" description="O-(pantetheine 4'-phosphoryl)serine" evidence="7">
    <location>
        <position position="37"/>
    </location>
</feature>
<dbReference type="AlphaFoldDB" id="A0A559KJQ2"/>
<feature type="domain" description="Carrier" evidence="8">
    <location>
        <begin position="1"/>
        <end position="77"/>
    </location>
</feature>
<keyword evidence="7" id="KW-0963">Cytoplasm</keyword>
<keyword evidence="5 7" id="KW-0443">Lipid metabolism</keyword>
<keyword evidence="1 7" id="KW-0596">Phosphopantetheine</keyword>
<accession>A0A559KJQ2</accession>
<evidence type="ECO:0000256" key="2">
    <source>
        <dbReference type="ARBA" id="ARBA00022516"/>
    </source>
</evidence>
<dbReference type="OrthoDB" id="9804551at2"/>
<dbReference type="SUPFAM" id="SSF47336">
    <property type="entry name" value="ACP-like"/>
    <property type="match status" value="1"/>
</dbReference>
<comment type="pathway">
    <text evidence="7">Lipid metabolism; fatty acid biosynthesis.</text>
</comment>
<dbReference type="Gene3D" id="1.10.1200.10">
    <property type="entry name" value="ACP-like"/>
    <property type="match status" value="1"/>
</dbReference>
<evidence type="ECO:0000256" key="6">
    <source>
        <dbReference type="ARBA" id="ARBA00023160"/>
    </source>
</evidence>
<dbReference type="PANTHER" id="PTHR20863:SF76">
    <property type="entry name" value="CARRIER DOMAIN-CONTAINING PROTEIN"/>
    <property type="match status" value="1"/>
</dbReference>
<dbReference type="InterPro" id="IPR036736">
    <property type="entry name" value="ACP-like_sf"/>
</dbReference>
<dbReference type="PANTHER" id="PTHR20863">
    <property type="entry name" value="ACYL CARRIER PROTEIN"/>
    <property type="match status" value="1"/>
</dbReference>
<dbReference type="GO" id="GO:0005829">
    <property type="term" value="C:cytosol"/>
    <property type="evidence" value="ECO:0007669"/>
    <property type="project" value="TreeGrafter"/>
</dbReference>
<dbReference type="EMBL" id="VIAE01000002">
    <property type="protein sequence ID" value="TVY12365.1"/>
    <property type="molecule type" value="Genomic_DNA"/>
</dbReference>
<dbReference type="PROSITE" id="PS50075">
    <property type="entry name" value="CARRIER"/>
    <property type="match status" value="1"/>
</dbReference>
<dbReference type="HAMAP" id="MF_01217">
    <property type="entry name" value="Acyl_carrier"/>
    <property type="match status" value="1"/>
</dbReference>
<evidence type="ECO:0000313" key="9">
    <source>
        <dbReference type="EMBL" id="TVY12365.1"/>
    </source>
</evidence>
<comment type="similarity">
    <text evidence="7">Belongs to the acyl carrier protein (ACP) family.</text>
</comment>
<evidence type="ECO:0000256" key="5">
    <source>
        <dbReference type="ARBA" id="ARBA00023098"/>
    </source>
</evidence>
<name>A0A559KJQ2_9MOLU</name>
<dbReference type="NCBIfam" id="NF002148">
    <property type="entry name" value="PRK00982.1-2"/>
    <property type="match status" value="1"/>
</dbReference>
<dbReference type="GO" id="GO:0016020">
    <property type="term" value="C:membrane"/>
    <property type="evidence" value="ECO:0007669"/>
    <property type="project" value="GOC"/>
</dbReference>
<sequence length="83" mass="9842">MYFEQIKKIISEQLSLSDTENKIFLETNLREDLNLDSFDAVQLVIKLEHFFDLKISDEIMMQFKTVQDIVNYIKNNKLSVNPN</sequence>
<dbReference type="Proteomes" id="UP000320078">
    <property type="component" value="Unassembled WGS sequence"/>
</dbReference>
<comment type="caution">
    <text evidence="9">The sequence shown here is derived from an EMBL/GenBank/DDBJ whole genome shotgun (WGS) entry which is preliminary data.</text>
</comment>
<keyword evidence="10" id="KW-1185">Reference proteome</keyword>
<keyword evidence="4 7" id="KW-0276">Fatty acid metabolism</keyword>
<dbReference type="InterPro" id="IPR009081">
    <property type="entry name" value="PP-bd_ACP"/>
</dbReference>
<keyword evidence="3 7" id="KW-0597">Phosphoprotein</keyword>
<comment type="function">
    <text evidence="7">Carrier of the growing fatty acid chain in fatty acid biosynthesis.</text>
</comment>
<proteinExistence type="inferred from homology"/>
<keyword evidence="6 7" id="KW-0275">Fatty acid biosynthesis</keyword>
<dbReference type="UniPathway" id="UPA00094"/>
<gene>
    <name evidence="7 9" type="primary">acpP</name>
    <name evidence="9" type="ORF">MDPP_00138</name>
</gene>
<dbReference type="GO" id="GO:0000035">
    <property type="term" value="F:acyl binding"/>
    <property type="evidence" value="ECO:0007669"/>
    <property type="project" value="TreeGrafter"/>
</dbReference>